<dbReference type="eggNOG" id="ENOG502SIDK">
    <property type="taxonomic scope" value="Eukaryota"/>
</dbReference>
<sequence>MAGNDVRDDLPMSMTMAAFTGVSWCLGVEINMSLFMVFKRWRGLYFWSCALASLGVILQPLFIILADFRVWTDPVPSIVMIYLTWLIMVVPQSWVLYSRLHLLMSSAKTLRRIKWVLIFTSVGFSVPTIVLGTVAQSTRISPHLTSVNLTWDRVQLVVFFVQETALSILYIFKTRTFLRGRSTLRWSIPEPSATAAPASHAQPPALTAHRAMKNEEKAVLWQLIYANTLIIALDITLLGIQSAGPRLFHLQGAFKPCVYGIKLKLEFVILNRLRDIATRPVGGAIGNWNSDGIYLGEGSGSSNSQSHGHSQRNSHGYGSGLGHLAPKAWRASYRREASDEVQLVDR</sequence>
<dbReference type="InterPro" id="IPR056120">
    <property type="entry name" value="DUF7703"/>
</dbReference>
<dbReference type="EMBL" id="BN001302">
    <property type="protein sequence ID" value="CBF73976.1"/>
    <property type="molecule type" value="Genomic_DNA"/>
</dbReference>
<dbReference type="Proteomes" id="UP000000560">
    <property type="component" value="Chromosome II"/>
</dbReference>
<dbReference type="OrthoDB" id="405906at2759"/>
<evidence type="ECO:0000313" key="4">
    <source>
        <dbReference type="Proteomes" id="UP000000560"/>
    </source>
</evidence>
<dbReference type="PANTHER" id="PTHR37013:SF4">
    <property type="entry name" value="INTEGRAL MEMBRANE PROTEIN"/>
    <property type="match status" value="1"/>
</dbReference>
<dbReference type="PANTHER" id="PTHR37013">
    <property type="entry name" value="INTEGRAL MEMBRANE PROTEIN (AFU_ORTHOLOGUE AFUA_1G05950)-RELATED"/>
    <property type="match status" value="1"/>
</dbReference>
<dbReference type="HOGENOM" id="CLU_045148_0_0_1"/>
<reference evidence="4" key="2">
    <citation type="journal article" date="2009" name="Fungal Genet. Biol.">
        <title>The 2008 update of the Aspergillus nidulans genome annotation: a community effort.</title>
        <authorList>
            <person name="Wortman J.R."/>
            <person name="Gilsenan J.M."/>
            <person name="Joardar V."/>
            <person name="Deegan J."/>
            <person name="Clutterbuck J."/>
            <person name="Andersen M.R."/>
            <person name="Archer D."/>
            <person name="Bencina M."/>
            <person name="Braus G."/>
            <person name="Coutinho P."/>
            <person name="von Dohren H."/>
            <person name="Doonan J."/>
            <person name="Driessen A.J."/>
            <person name="Durek P."/>
            <person name="Espeso E."/>
            <person name="Fekete E."/>
            <person name="Flipphi M."/>
            <person name="Estrada C.G."/>
            <person name="Geysens S."/>
            <person name="Goldman G."/>
            <person name="de Groot P.W."/>
            <person name="Hansen K."/>
            <person name="Harris S.D."/>
            <person name="Heinekamp T."/>
            <person name="Helmstaedt K."/>
            <person name="Henrissat B."/>
            <person name="Hofmann G."/>
            <person name="Homan T."/>
            <person name="Horio T."/>
            <person name="Horiuchi H."/>
            <person name="James S."/>
            <person name="Jones M."/>
            <person name="Karaffa L."/>
            <person name="Karanyi Z."/>
            <person name="Kato M."/>
            <person name="Keller N."/>
            <person name="Kelly D.E."/>
            <person name="Kiel J.A."/>
            <person name="Kim J.M."/>
            <person name="van der Klei I.J."/>
            <person name="Klis F.M."/>
            <person name="Kovalchuk A."/>
            <person name="Krasevec N."/>
            <person name="Kubicek C.P."/>
            <person name="Liu B."/>
            <person name="Maccabe A."/>
            <person name="Meyer V."/>
            <person name="Mirabito P."/>
            <person name="Miskei M."/>
            <person name="Mos M."/>
            <person name="Mullins J."/>
            <person name="Nelson D.R."/>
            <person name="Nielsen J."/>
            <person name="Oakley B.R."/>
            <person name="Osmani S.A."/>
            <person name="Pakula T."/>
            <person name="Paszewski A."/>
            <person name="Paulsen I."/>
            <person name="Pilsyk S."/>
            <person name="Pocsi I."/>
            <person name="Punt P.J."/>
            <person name="Ram A.F."/>
            <person name="Ren Q."/>
            <person name="Robellet X."/>
            <person name="Robson G."/>
            <person name="Seiboth B."/>
            <person name="van Solingen P."/>
            <person name="Specht T."/>
            <person name="Sun J."/>
            <person name="Taheri-Talesh N."/>
            <person name="Takeshita N."/>
            <person name="Ussery D."/>
            <person name="vanKuyk P.A."/>
            <person name="Visser H."/>
            <person name="van de Vondervoort P.J."/>
            <person name="de Vries R.P."/>
            <person name="Walton J."/>
            <person name="Xiang X."/>
            <person name="Xiong Y."/>
            <person name="Zeng A.P."/>
            <person name="Brandt B.W."/>
            <person name="Cornell M.J."/>
            <person name="van den Hondel C.A."/>
            <person name="Visser J."/>
            <person name="Oliver S.G."/>
            <person name="Turner G."/>
        </authorList>
    </citation>
    <scope>GENOME REANNOTATION</scope>
    <source>
        <strain evidence="4">FGSC A4 / ATCC 38163 / CBS 112.46 / NRRL 194 / M139</strain>
    </source>
</reference>
<gene>
    <name evidence="3" type="ORF">ANIA_08146</name>
</gene>
<dbReference type="InParanoid" id="Q5AU84"/>
<name>Q5AU84_EMENI</name>
<keyword evidence="1" id="KW-0812">Transmembrane</keyword>
<keyword evidence="1" id="KW-0472">Membrane</keyword>
<dbReference type="RefSeq" id="XP_681415.1">
    <property type="nucleotide sequence ID" value="XM_676323.2"/>
</dbReference>
<dbReference type="GeneID" id="2868931"/>
<feature type="transmembrane region" description="Helical" evidence="1">
    <location>
        <begin position="12"/>
        <end position="32"/>
    </location>
</feature>
<feature type="transmembrane region" description="Helical" evidence="1">
    <location>
        <begin position="44"/>
        <end position="66"/>
    </location>
</feature>
<keyword evidence="1" id="KW-1133">Transmembrane helix</keyword>
<feature type="transmembrane region" description="Helical" evidence="1">
    <location>
        <begin position="154"/>
        <end position="172"/>
    </location>
</feature>
<keyword evidence="4" id="KW-1185">Reference proteome</keyword>
<evidence type="ECO:0000259" key="2">
    <source>
        <dbReference type="Pfam" id="PF24802"/>
    </source>
</evidence>
<protein>
    <recommendedName>
        <fullName evidence="2">DUF7703 domain-containing protein</fullName>
    </recommendedName>
</protein>
<feature type="transmembrane region" description="Helical" evidence="1">
    <location>
        <begin position="116"/>
        <end position="134"/>
    </location>
</feature>
<evidence type="ECO:0000313" key="3">
    <source>
        <dbReference type="EMBL" id="CBF73976.1"/>
    </source>
</evidence>
<organism evidence="3 4">
    <name type="scientific">Emericella nidulans (strain FGSC A4 / ATCC 38163 / CBS 112.46 / NRRL 194 / M139)</name>
    <name type="common">Aspergillus nidulans</name>
    <dbReference type="NCBI Taxonomy" id="227321"/>
    <lineage>
        <taxon>Eukaryota</taxon>
        <taxon>Fungi</taxon>
        <taxon>Dikarya</taxon>
        <taxon>Ascomycota</taxon>
        <taxon>Pezizomycotina</taxon>
        <taxon>Eurotiomycetes</taxon>
        <taxon>Eurotiomycetidae</taxon>
        <taxon>Eurotiales</taxon>
        <taxon>Aspergillaceae</taxon>
        <taxon>Aspergillus</taxon>
        <taxon>Aspergillus subgen. Nidulantes</taxon>
    </lineage>
</organism>
<proteinExistence type="predicted"/>
<dbReference type="KEGG" id="ani:ANIA_08146"/>
<dbReference type="AlphaFoldDB" id="Q5AU84"/>
<dbReference type="Pfam" id="PF24802">
    <property type="entry name" value="DUF7703"/>
    <property type="match status" value="1"/>
</dbReference>
<dbReference type="OMA" id="GISWYIG"/>
<dbReference type="VEuPathDB" id="FungiDB:AN8146"/>
<evidence type="ECO:0000256" key="1">
    <source>
        <dbReference type="SAM" id="Phobius"/>
    </source>
</evidence>
<feature type="transmembrane region" description="Helical" evidence="1">
    <location>
        <begin position="219"/>
        <end position="240"/>
    </location>
</feature>
<feature type="domain" description="DUF7703" evidence="2">
    <location>
        <begin position="13"/>
        <end position="185"/>
    </location>
</feature>
<feature type="transmembrane region" description="Helical" evidence="1">
    <location>
        <begin position="78"/>
        <end position="96"/>
    </location>
</feature>
<accession>Q5AU84</accession>
<accession>C8V6V4</accession>
<reference evidence="4" key="1">
    <citation type="journal article" date="2005" name="Nature">
        <title>Sequencing of Aspergillus nidulans and comparative analysis with A. fumigatus and A. oryzae.</title>
        <authorList>
            <person name="Galagan J.E."/>
            <person name="Calvo S.E."/>
            <person name="Cuomo C."/>
            <person name="Ma L.J."/>
            <person name="Wortman J.R."/>
            <person name="Batzoglou S."/>
            <person name="Lee S.I."/>
            <person name="Basturkmen M."/>
            <person name="Spevak C.C."/>
            <person name="Clutterbuck J."/>
            <person name="Kapitonov V."/>
            <person name="Jurka J."/>
            <person name="Scazzocchio C."/>
            <person name="Farman M."/>
            <person name="Butler J."/>
            <person name="Purcell S."/>
            <person name="Harris S."/>
            <person name="Braus G.H."/>
            <person name="Draht O."/>
            <person name="Busch S."/>
            <person name="D'Enfert C."/>
            <person name="Bouchier C."/>
            <person name="Goldman G.H."/>
            <person name="Bell-Pedersen D."/>
            <person name="Griffiths-Jones S."/>
            <person name="Doonan J.H."/>
            <person name="Yu J."/>
            <person name="Vienken K."/>
            <person name="Pain A."/>
            <person name="Freitag M."/>
            <person name="Selker E.U."/>
            <person name="Archer D.B."/>
            <person name="Penalva M.A."/>
            <person name="Oakley B.R."/>
            <person name="Momany M."/>
            <person name="Tanaka T."/>
            <person name="Kumagai T."/>
            <person name="Asai K."/>
            <person name="Machida M."/>
            <person name="Nierman W.C."/>
            <person name="Denning D.W."/>
            <person name="Caddick M."/>
            <person name="Hynes M."/>
            <person name="Paoletti M."/>
            <person name="Fischer R."/>
            <person name="Miller B."/>
            <person name="Dyer P."/>
            <person name="Sachs M.S."/>
            <person name="Osmani S.A."/>
            <person name="Birren B.W."/>
        </authorList>
    </citation>
    <scope>NUCLEOTIDE SEQUENCE [LARGE SCALE GENOMIC DNA]</scope>
    <source>
        <strain evidence="4">FGSC A4 / ATCC 38163 / CBS 112.46 / NRRL 194 / M139</strain>
    </source>
</reference>